<evidence type="ECO:0008006" key="3">
    <source>
        <dbReference type="Google" id="ProtNLM"/>
    </source>
</evidence>
<evidence type="ECO:0000313" key="2">
    <source>
        <dbReference type="Proteomes" id="UP001500102"/>
    </source>
</evidence>
<dbReference type="Proteomes" id="UP001500102">
    <property type="component" value="Unassembled WGS sequence"/>
</dbReference>
<comment type="caution">
    <text evidence="1">The sequence shown here is derived from an EMBL/GenBank/DDBJ whole genome shotgun (WGS) entry which is preliminary data.</text>
</comment>
<name>A0ABN2YEW9_9MICC</name>
<proteinExistence type="predicted"/>
<accession>A0ABN2YEW9</accession>
<organism evidence="1 2">
    <name type="scientific">Arthrobacter humicola</name>
    <dbReference type="NCBI Taxonomy" id="409291"/>
    <lineage>
        <taxon>Bacteria</taxon>
        <taxon>Bacillati</taxon>
        <taxon>Actinomycetota</taxon>
        <taxon>Actinomycetes</taxon>
        <taxon>Micrococcales</taxon>
        <taxon>Micrococcaceae</taxon>
        <taxon>Arthrobacter</taxon>
    </lineage>
</organism>
<keyword evidence="2" id="KW-1185">Reference proteome</keyword>
<dbReference type="SUPFAM" id="SSF54909">
    <property type="entry name" value="Dimeric alpha+beta barrel"/>
    <property type="match status" value="1"/>
</dbReference>
<sequence length="105" mass="11772">MARFVQIIEFQTSRIEEIEQLGRPSRTEGSTAPTFGRIMATADRDRPGTYLTIVEFESYESAMENSNRPETSEFAAKMAALCDGPPVFRNLDVMWEDTGETDAGQ</sequence>
<gene>
    <name evidence="1" type="ORF">GCM10009825_02260</name>
</gene>
<evidence type="ECO:0000313" key="1">
    <source>
        <dbReference type="EMBL" id="GAA2125737.1"/>
    </source>
</evidence>
<reference evidence="1 2" key="1">
    <citation type="journal article" date="2019" name="Int. J. Syst. Evol. Microbiol.">
        <title>The Global Catalogue of Microorganisms (GCM) 10K type strain sequencing project: providing services to taxonomists for standard genome sequencing and annotation.</title>
        <authorList>
            <consortium name="The Broad Institute Genomics Platform"/>
            <consortium name="The Broad Institute Genome Sequencing Center for Infectious Disease"/>
            <person name="Wu L."/>
            <person name="Ma J."/>
        </authorList>
    </citation>
    <scope>NUCLEOTIDE SEQUENCE [LARGE SCALE GENOMIC DNA]</scope>
    <source>
        <strain evidence="1 2">JCM 15921</strain>
    </source>
</reference>
<dbReference type="InterPro" id="IPR011008">
    <property type="entry name" value="Dimeric_a/b-barrel"/>
</dbReference>
<dbReference type="EMBL" id="BAAAQB010000006">
    <property type="protein sequence ID" value="GAA2125737.1"/>
    <property type="molecule type" value="Genomic_DNA"/>
</dbReference>
<protein>
    <recommendedName>
        <fullName evidence="3">ABM domain-containing protein</fullName>
    </recommendedName>
</protein>